<evidence type="ECO:0000313" key="2">
    <source>
        <dbReference type="Proteomes" id="UP001164746"/>
    </source>
</evidence>
<gene>
    <name evidence="1" type="ORF">MAR_007273</name>
</gene>
<protein>
    <submittedName>
        <fullName evidence="1">Uncharacterized protein</fullName>
    </submittedName>
</protein>
<dbReference type="EMBL" id="CP111012">
    <property type="protein sequence ID" value="WAQ94802.1"/>
    <property type="molecule type" value="Genomic_DNA"/>
</dbReference>
<reference evidence="1" key="1">
    <citation type="submission" date="2022-11" db="EMBL/GenBank/DDBJ databases">
        <title>Centuries of genome instability and evolution in soft-shell clam transmissible cancer (bioRxiv).</title>
        <authorList>
            <person name="Hart S.F.M."/>
            <person name="Yonemitsu M.A."/>
            <person name="Giersch R.M."/>
            <person name="Beal B.F."/>
            <person name="Arriagada G."/>
            <person name="Davis B.W."/>
            <person name="Ostrander E.A."/>
            <person name="Goff S.P."/>
            <person name="Metzger M.J."/>
        </authorList>
    </citation>
    <scope>NUCLEOTIDE SEQUENCE</scope>
    <source>
        <strain evidence="1">MELC-2E11</strain>
        <tissue evidence="1">Siphon/mantle</tissue>
    </source>
</reference>
<sequence length="93" mass="10487">METEQRKTETGSTKPIINDVLNKTICSGNFGRNPFRINLCTSDPYRQHEYDTCMCQMGPPIIETGGKRATGGRVSHIFQADGSRKFNLKLTYN</sequence>
<accession>A0ABY7DDG6</accession>
<organism evidence="1 2">
    <name type="scientific">Mya arenaria</name>
    <name type="common">Soft-shell clam</name>
    <dbReference type="NCBI Taxonomy" id="6604"/>
    <lineage>
        <taxon>Eukaryota</taxon>
        <taxon>Metazoa</taxon>
        <taxon>Spiralia</taxon>
        <taxon>Lophotrochozoa</taxon>
        <taxon>Mollusca</taxon>
        <taxon>Bivalvia</taxon>
        <taxon>Autobranchia</taxon>
        <taxon>Heteroconchia</taxon>
        <taxon>Euheterodonta</taxon>
        <taxon>Imparidentia</taxon>
        <taxon>Neoheterodontei</taxon>
        <taxon>Myida</taxon>
        <taxon>Myoidea</taxon>
        <taxon>Myidae</taxon>
        <taxon>Mya</taxon>
    </lineage>
</organism>
<proteinExistence type="predicted"/>
<evidence type="ECO:0000313" key="1">
    <source>
        <dbReference type="EMBL" id="WAQ94802.1"/>
    </source>
</evidence>
<dbReference type="Proteomes" id="UP001164746">
    <property type="component" value="Chromosome 1"/>
</dbReference>
<name>A0ABY7DDG6_MYAAR</name>
<keyword evidence="2" id="KW-1185">Reference proteome</keyword>